<evidence type="ECO:0000313" key="2">
    <source>
        <dbReference type="EMBL" id="EXJ62377.1"/>
    </source>
</evidence>
<gene>
    <name evidence="2" type="ORF">A1O7_02811</name>
</gene>
<proteinExistence type="predicted"/>
<protein>
    <submittedName>
        <fullName evidence="2">Uncharacterized protein</fullName>
    </submittedName>
</protein>
<keyword evidence="3" id="KW-1185">Reference proteome</keyword>
<dbReference type="GeneID" id="19177416"/>
<evidence type="ECO:0000256" key="1">
    <source>
        <dbReference type="SAM" id="MobiDB-lite"/>
    </source>
</evidence>
<dbReference type="VEuPathDB" id="FungiDB:A1O7_02811"/>
<dbReference type="RefSeq" id="XP_007755031.1">
    <property type="nucleotide sequence ID" value="XM_007756841.1"/>
</dbReference>
<feature type="compositionally biased region" description="Polar residues" evidence="1">
    <location>
        <begin position="1"/>
        <end position="49"/>
    </location>
</feature>
<dbReference type="AlphaFoldDB" id="W9W2V0"/>
<organism evidence="2 3">
    <name type="scientific">Cladophialophora yegresii CBS 114405</name>
    <dbReference type="NCBI Taxonomy" id="1182544"/>
    <lineage>
        <taxon>Eukaryota</taxon>
        <taxon>Fungi</taxon>
        <taxon>Dikarya</taxon>
        <taxon>Ascomycota</taxon>
        <taxon>Pezizomycotina</taxon>
        <taxon>Eurotiomycetes</taxon>
        <taxon>Chaetothyriomycetidae</taxon>
        <taxon>Chaetothyriales</taxon>
        <taxon>Herpotrichiellaceae</taxon>
        <taxon>Cladophialophora</taxon>
    </lineage>
</organism>
<name>W9W2V0_9EURO</name>
<feature type="region of interest" description="Disordered" evidence="1">
    <location>
        <begin position="216"/>
        <end position="235"/>
    </location>
</feature>
<evidence type="ECO:0000313" key="3">
    <source>
        <dbReference type="Proteomes" id="UP000019473"/>
    </source>
</evidence>
<accession>W9W2V0</accession>
<dbReference type="OrthoDB" id="10415436at2759"/>
<feature type="compositionally biased region" description="Low complexity" evidence="1">
    <location>
        <begin position="55"/>
        <end position="67"/>
    </location>
</feature>
<dbReference type="Proteomes" id="UP000019473">
    <property type="component" value="Unassembled WGS sequence"/>
</dbReference>
<sequence>MPISTLSPAASENGVDSYSRNDPAEVNTSSIPTLHLSSGNNDRNTANSGSDSTRRSAQASASSSNEDSTSDNRPWDDFSSDEFNDADAPFYQGNGVYQLVGGSEHGINELPARPGEVYSPPDRPNSPMVAEVMPSPVPELLRPRISPEIAVANATLAMAGASSEAQQAITDLVDQAHVFFHNAEVHRRHAIRAEEREAMALTLVAERDAEIQQLQDRLQNPQDWTPPRPQRRLSL</sequence>
<reference evidence="2 3" key="1">
    <citation type="submission" date="2013-03" db="EMBL/GenBank/DDBJ databases">
        <title>The Genome Sequence of Cladophialophora yegresii CBS 114405.</title>
        <authorList>
            <consortium name="The Broad Institute Genomics Platform"/>
            <person name="Cuomo C."/>
            <person name="de Hoog S."/>
            <person name="Gorbushina A."/>
            <person name="Walker B."/>
            <person name="Young S.K."/>
            <person name="Zeng Q."/>
            <person name="Gargeya S."/>
            <person name="Fitzgerald M."/>
            <person name="Haas B."/>
            <person name="Abouelleil A."/>
            <person name="Allen A.W."/>
            <person name="Alvarado L."/>
            <person name="Arachchi H.M."/>
            <person name="Berlin A.M."/>
            <person name="Chapman S.B."/>
            <person name="Gainer-Dewar J."/>
            <person name="Goldberg J."/>
            <person name="Griggs A."/>
            <person name="Gujja S."/>
            <person name="Hansen M."/>
            <person name="Howarth C."/>
            <person name="Imamovic A."/>
            <person name="Ireland A."/>
            <person name="Larimer J."/>
            <person name="McCowan C."/>
            <person name="Murphy C."/>
            <person name="Pearson M."/>
            <person name="Poon T.W."/>
            <person name="Priest M."/>
            <person name="Roberts A."/>
            <person name="Saif S."/>
            <person name="Shea T."/>
            <person name="Sisk P."/>
            <person name="Sykes S."/>
            <person name="Wortman J."/>
            <person name="Nusbaum C."/>
            <person name="Birren B."/>
        </authorList>
    </citation>
    <scope>NUCLEOTIDE SEQUENCE [LARGE SCALE GENOMIC DNA]</scope>
    <source>
        <strain evidence="2 3">CBS 114405</strain>
    </source>
</reference>
<comment type="caution">
    <text evidence="2">The sequence shown here is derived from an EMBL/GenBank/DDBJ whole genome shotgun (WGS) entry which is preliminary data.</text>
</comment>
<dbReference type="HOGENOM" id="CLU_1180110_0_0_1"/>
<dbReference type="EMBL" id="AMGW01000002">
    <property type="protein sequence ID" value="EXJ62377.1"/>
    <property type="molecule type" value="Genomic_DNA"/>
</dbReference>
<feature type="region of interest" description="Disordered" evidence="1">
    <location>
        <begin position="1"/>
        <end position="89"/>
    </location>
</feature>